<comment type="similarity">
    <text evidence="1 12">Belongs to the TRAFAC class translation factor GTPase superfamily. Classic translation factor GTPase family. LepA subfamily.</text>
</comment>
<dbReference type="EC" id="3.6.5.n1" evidence="11 12"/>
<dbReference type="InterPro" id="IPR000795">
    <property type="entry name" value="T_Tr_GTP-bd_dom"/>
</dbReference>
<dbReference type="FunFam" id="2.40.30.10:FF:000015">
    <property type="entry name" value="Translation factor GUF1, mitochondrial"/>
    <property type="match status" value="1"/>
</dbReference>
<dbReference type="CDD" id="cd03709">
    <property type="entry name" value="lepA_C"/>
    <property type="match status" value="1"/>
</dbReference>
<evidence type="ECO:0000256" key="8">
    <source>
        <dbReference type="ARBA" id="ARBA00050293"/>
    </source>
</evidence>
<dbReference type="GO" id="GO:0005886">
    <property type="term" value="C:plasma membrane"/>
    <property type="evidence" value="ECO:0007669"/>
    <property type="project" value="UniProtKB-SubCell"/>
</dbReference>
<feature type="binding site" evidence="12">
    <location>
        <begin position="151"/>
        <end position="154"/>
    </location>
    <ligand>
        <name>GTP</name>
        <dbReference type="ChEBI" id="CHEBI:37565"/>
    </ligand>
</feature>
<keyword evidence="3 12" id="KW-0547">Nucleotide-binding</keyword>
<dbReference type="PRINTS" id="PR00315">
    <property type="entry name" value="ELONGATNFCT"/>
</dbReference>
<dbReference type="InterPro" id="IPR006297">
    <property type="entry name" value="EF-4"/>
</dbReference>
<keyword evidence="4 12" id="KW-0378">Hydrolase</keyword>
<dbReference type="PANTHER" id="PTHR43512:SF4">
    <property type="entry name" value="TRANSLATION FACTOR GUF1 HOMOLOG, CHLOROPLASTIC"/>
    <property type="match status" value="1"/>
</dbReference>
<dbReference type="Proteomes" id="UP000198742">
    <property type="component" value="Unassembled WGS sequence"/>
</dbReference>
<dbReference type="RefSeq" id="WP_090969899.1">
    <property type="nucleotide sequence ID" value="NZ_FNRT01000002.1"/>
</dbReference>
<comment type="function">
    <text evidence="9 12">Required for accurate and efficient protein synthesis under certain stress conditions. May act as a fidelity factor of the translation reaction, by catalyzing a one-codon backward translocation of tRNAs on improperly translocated ribosomes. Back-translocation proceeds from a post-translocation (POST) complex to a pre-translocation (PRE) complex, thus giving elongation factor G a second chance to translocate the tRNAs correctly. Binds to ribosomes in a GTP-dependent manner.</text>
</comment>
<evidence type="ECO:0000256" key="2">
    <source>
        <dbReference type="ARBA" id="ARBA00022475"/>
    </source>
</evidence>
<dbReference type="Pfam" id="PF00679">
    <property type="entry name" value="EFG_C"/>
    <property type="match status" value="1"/>
</dbReference>
<evidence type="ECO:0000256" key="12">
    <source>
        <dbReference type="HAMAP-Rule" id="MF_00071"/>
    </source>
</evidence>
<evidence type="ECO:0000256" key="3">
    <source>
        <dbReference type="ARBA" id="ARBA00022741"/>
    </source>
</evidence>
<dbReference type="Gene3D" id="3.40.50.300">
    <property type="entry name" value="P-loop containing nucleotide triphosphate hydrolases"/>
    <property type="match status" value="1"/>
</dbReference>
<dbReference type="Gene3D" id="3.30.70.2570">
    <property type="entry name" value="Elongation factor 4, C-terminal domain"/>
    <property type="match status" value="1"/>
</dbReference>
<dbReference type="GO" id="GO:0003924">
    <property type="term" value="F:GTPase activity"/>
    <property type="evidence" value="ECO:0007669"/>
    <property type="project" value="UniProtKB-UniRule"/>
</dbReference>
<dbReference type="PROSITE" id="PS00301">
    <property type="entry name" value="G_TR_1"/>
    <property type="match status" value="1"/>
</dbReference>
<dbReference type="FunFam" id="3.40.50.300:FF:000078">
    <property type="entry name" value="Elongation factor 4"/>
    <property type="match status" value="1"/>
</dbReference>
<dbReference type="SMART" id="SM00838">
    <property type="entry name" value="EFG_C"/>
    <property type="match status" value="1"/>
</dbReference>
<dbReference type="InterPro" id="IPR027417">
    <property type="entry name" value="P-loop_NTPase"/>
</dbReference>
<feature type="domain" description="Tr-type G" evidence="13">
    <location>
        <begin position="15"/>
        <end position="204"/>
    </location>
</feature>
<dbReference type="CDD" id="cd01890">
    <property type="entry name" value="LepA"/>
    <property type="match status" value="1"/>
</dbReference>
<dbReference type="GO" id="GO:0045727">
    <property type="term" value="P:positive regulation of translation"/>
    <property type="evidence" value="ECO:0007669"/>
    <property type="project" value="UniProtKB-UniRule"/>
</dbReference>
<feature type="binding site" evidence="12">
    <location>
        <begin position="27"/>
        <end position="32"/>
    </location>
    <ligand>
        <name>GTP</name>
        <dbReference type="ChEBI" id="CHEBI:37565"/>
    </ligand>
</feature>
<dbReference type="Gene3D" id="2.40.30.10">
    <property type="entry name" value="Translation factors"/>
    <property type="match status" value="1"/>
</dbReference>
<evidence type="ECO:0000256" key="5">
    <source>
        <dbReference type="ARBA" id="ARBA00022917"/>
    </source>
</evidence>
<dbReference type="CDD" id="cd03699">
    <property type="entry name" value="EF4_II"/>
    <property type="match status" value="1"/>
</dbReference>
<comment type="similarity">
    <text evidence="10">Belongs to the GTP-binding elongation factor family. LepA subfamily.</text>
</comment>
<dbReference type="InterPro" id="IPR038363">
    <property type="entry name" value="LepA_C_sf"/>
</dbReference>
<name>A0A1H4VQP3_9ACTN</name>
<dbReference type="PANTHER" id="PTHR43512">
    <property type="entry name" value="TRANSLATION FACTOR GUF1-RELATED"/>
    <property type="match status" value="1"/>
</dbReference>
<dbReference type="FunFam" id="3.30.70.870:FF:000004">
    <property type="entry name" value="Translation factor GUF1, mitochondrial"/>
    <property type="match status" value="1"/>
</dbReference>
<dbReference type="OrthoDB" id="9801472at2"/>
<evidence type="ECO:0000313" key="14">
    <source>
        <dbReference type="EMBL" id="SEC82908.1"/>
    </source>
</evidence>
<evidence type="ECO:0000313" key="15">
    <source>
        <dbReference type="Proteomes" id="UP000198742"/>
    </source>
</evidence>
<protein>
    <recommendedName>
        <fullName evidence="11 12">Elongation factor 4</fullName>
        <shortName evidence="12">EF-4</shortName>
        <ecNumber evidence="11 12">3.6.5.n1</ecNumber>
    </recommendedName>
    <alternativeName>
        <fullName evidence="12">Ribosomal back-translocase LepA</fullName>
    </alternativeName>
</protein>
<keyword evidence="5 12" id="KW-0648">Protein biosynthesis</keyword>
<evidence type="ECO:0000256" key="10">
    <source>
        <dbReference type="ARBA" id="ARBA00061052"/>
    </source>
</evidence>
<comment type="subcellular location">
    <subcellularLocation>
        <location evidence="12">Cell membrane</location>
        <topology evidence="12">Peripheral membrane protein</topology>
        <orientation evidence="12">Cytoplasmic side</orientation>
    </subcellularLocation>
</comment>
<keyword evidence="6 12" id="KW-0342">GTP-binding</keyword>
<reference evidence="15" key="1">
    <citation type="submission" date="2016-10" db="EMBL/GenBank/DDBJ databases">
        <authorList>
            <person name="Varghese N."/>
            <person name="Submissions S."/>
        </authorList>
    </citation>
    <scope>NUCLEOTIDE SEQUENCE [LARGE SCALE GENOMIC DNA]</scope>
    <source>
        <strain evidence="15">DSM 22017</strain>
    </source>
</reference>
<dbReference type="GO" id="GO:0003746">
    <property type="term" value="F:translation elongation factor activity"/>
    <property type="evidence" value="ECO:0007669"/>
    <property type="project" value="UniProtKB-UniRule"/>
</dbReference>
<dbReference type="Pfam" id="PF06421">
    <property type="entry name" value="LepA_C"/>
    <property type="match status" value="1"/>
</dbReference>
<dbReference type="InterPro" id="IPR005225">
    <property type="entry name" value="Small_GTP-bd"/>
</dbReference>
<proteinExistence type="inferred from homology"/>
<evidence type="ECO:0000256" key="9">
    <source>
        <dbReference type="ARBA" id="ARBA00057626"/>
    </source>
</evidence>
<dbReference type="EMBL" id="FNRT01000002">
    <property type="protein sequence ID" value="SEC82908.1"/>
    <property type="molecule type" value="Genomic_DNA"/>
</dbReference>
<evidence type="ECO:0000256" key="4">
    <source>
        <dbReference type="ARBA" id="ARBA00022801"/>
    </source>
</evidence>
<dbReference type="GO" id="GO:0043022">
    <property type="term" value="F:ribosome binding"/>
    <property type="evidence" value="ECO:0007669"/>
    <property type="project" value="UniProtKB-UniRule"/>
</dbReference>
<dbReference type="STRING" id="402596.SAMN04489844_3071"/>
<comment type="catalytic activity">
    <reaction evidence="8 12">
        <text>GTP + H2O = GDP + phosphate + H(+)</text>
        <dbReference type="Rhea" id="RHEA:19669"/>
        <dbReference type="ChEBI" id="CHEBI:15377"/>
        <dbReference type="ChEBI" id="CHEBI:15378"/>
        <dbReference type="ChEBI" id="CHEBI:37565"/>
        <dbReference type="ChEBI" id="CHEBI:43474"/>
        <dbReference type="ChEBI" id="CHEBI:58189"/>
        <dbReference type="EC" id="3.6.5.n1"/>
    </reaction>
</comment>
<dbReference type="NCBIfam" id="TIGR00231">
    <property type="entry name" value="small_GTP"/>
    <property type="match status" value="1"/>
</dbReference>
<evidence type="ECO:0000259" key="13">
    <source>
        <dbReference type="PROSITE" id="PS51722"/>
    </source>
</evidence>
<keyword evidence="7 12" id="KW-0472">Membrane</keyword>
<keyword evidence="15" id="KW-1185">Reference proteome</keyword>
<dbReference type="PROSITE" id="PS51722">
    <property type="entry name" value="G_TR_2"/>
    <property type="match status" value="1"/>
</dbReference>
<dbReference type="SUPFAM" id="SSF54980">
    <property type="entry name" value="EF-G C-terminal domain-like"/>
    <property type="match status" value="2"/>
</dbReference>
<evidence type="ECO:0000256" key="7">
    <source>
        <dbReference type="ARBA" id="ARBA00023136"/>
    </source>
</evidence>
<dbReference type="InterPro" id="IPR013842">
    <property type="entry name" value="LepA_CTD"/>
</dbReference>
<dbReference type="CDD" id="cd16260">
    <property type="entry name" value="EF4_III"/>
    <property type="match status" value="1"/>
</dbReference>
<dbReference type="InterPro" id="IPR035647">
    <property type="entry name" value="EFG_III/V"/>
</dbReference>
<dbReference type="InterPro" id="IPR031157">
    <property type="entry name" value="G_TR_CS"/>
</dbReference>
<gene>
    <name evidence="12" type="primary">lepA</name>
    <name evidence="14" type="ORF">SAMN04489844_3071</name>
</gene>
<dbReference type="InterPro" id="IPR035654">
    <property type="entry name" value="LepA_IV"/>
</dbReference>
<dbReference type="InterPro" id="IPR000640">
    <property type="entry name" value="EFG_V-like"/>
</dbReference>
<dbReference type="FunFam" id="3.30.70.240:FF:000011">
    <property type="entry name" value="Elongation factor 4"/>
    <property type="match status" value="1"/>
</dbReference>
<dbReference type="Pfam" id="PF00009">
    <property type="entry name" value="GTP_EFTU"/>
    <property type="match status" value="1"/>
</dbReference>
<evidence type="ECO:0000256" key="1">
    <source>
        <dbReference type="ARBA" id="ARBA00005454"/>
    </source>
</evidence>
<keyword evidence="2 12" id="KW-1003">Cell membrane</keyword>
<dbReference type="Gene3D" id="3.30.70.240">
    <property type="match status" value="1"/>
</dbReference>
<evidence type="ECO:0000256" key="11">
    <source>
        <dbReference type="ARBA" id="ARBA00066744"/>
    </source>
</evidence>
<organism evidence="14 15">
    <name type="scientific">Nocardioides exalbidus</name>
    <dbReference type="NCBI Taxonomy" id="402596"/>
    <lineage>
        <taxon>Bacteria</taxon>
        <taxon>Bacillati</taxon>
        <taxon>Actinomycetota</taxon>
        <taxon>Actinomycetes</taxon>
        <taxon>Propionibacteriales</taxon>
        <taxon>Nocardioidaceae</taxon>
        <taxon>Nocardioides</taxon>
    </lineage>
</organism>
<dbReference type="HAMAP" id="MF_00071">
    <property type="entry name" value="LepA"/>
    <property type="match status" value="1"/>
</dbReference>
<sequence length="624" mass="68238">MSLKNAPQPGSTDPSIIRNFCIIAHIDHGKSTLADRMLQLTGVVDERASRAQYLDRMDIERERGITIKSQAVRMPWTVPADNEAGAEPGTYVLNMIDTPGHVDFTYEVSRSLEACEAAILLVDAAQGIEAQTLANLYLAMGADLHIIPVLNKIDLPSANVEKYAAELAGLVGCEPEEVLLTSAKTGVGVEALLNEIVVQTPAPVGDADAPARALIFDSVYDTYRGVVTYVRVVDGKLSHRDRIKMMSTNAVHEMLEVGVISPEPVKAGEIGVGEVGYLITGVKDVRQSRVGDTVTSQHHGATESLGGYKHPNPMVYAGLYPIDGDDYPGLRDALEKLQLNDAALTYEPETSGALGFGFRCGFLGLLHMEITRDRLEREFNLDLISTAPNVVYEVVMDDGTQHEVTNPSEYPDGKVAEVREPVVKATILAPSDYIGTIMELCQLKRGNLQGMDYLSEDRVEMRYTLPMGEIVFDFFDQLKSRTKGYASLDYERSGEQAADLVKVDILLQGEPVDAFSAIIHREAAYSYGVMMAGKLKDLIPRQQFEVPIQAAIGARVIARETIRAIRKDVLAKCYGGDISRKRKLLEKQKAGKKRMKNIGSVEVPPEAFVAALATTQPAEKTGKK</sequence>
<evidence type="ECO:0000256" key="6">
    <source>
        <dbReference type="ARBA" id="ARBA00023134"/>
    </source>
</evidence>
<dbReference type="FunFam" id="3.30.70.2570:FF:000001">
    <property type="entry name" value="Translation factor GUF1, mitochondrial"/>
    <property type="match status" value="1"/>
</dbReference>
<dbReference type="NCBIfam" id="TIGR01393">
    <property type="entry name" value="lepA"/>
    <property type="match status" value="1"/>
</dbReference>
<dbReference type="GO" id="GO:0005525">
    <property type="term" value="F:GTP binding"/>
    <property type="evidence" value="ECO:0007669"/>
    <property type="project" value="UniProtKB-UniRule"/>
</dbReference>
<dbReference type="Gene3D" id="3.30.70.870">
    <property type="entry name" value="Elongation Factor G (Translational Gtpase), domain 3"/>
    <property type="match status" value="1"/>
</dbReference>
<dbReference type="AlphaFoldDB" id="A0A1H4VQP3"/>
<accession>A0A1H4VQP3</accession>
<dbReference type="SUPFAM" id="SSF52540">
    <property type="entry name" value="P-loop containing nucleoside triphosphate hydrolases"/>
    <property type="match status" value="1"/>
</dbReference>